<evidence type="ECO:0000256" key="1">
    <source>
        <dbReference type="ARBA" id="ARBA00004370"/>
    </source>
</evidence>
<keyword evidence="4 8" id="KW-0812">Transmembrane</keyword>
<dbReference type="EMBL" id="MGJA01000012">
    <property type="protein sequence ID" value="OGM97484.1"/>
    <property type="molecule type" value="Genomic_DNA"/>
</dbReference>
<dbReference type="InterPro" id="IPR034746">
    <property type="entry name" value="POTRA"/>
</dbReference>
<feature type="transmembrane region" description="Helical" evidence="8">
    <location>
        <begin position="33"/>
        <end position="56"/>
    </location>
</feature>
<reference evidence="10 11" key="1">
    <citation type="journal article" date="2016" name="Nat. Commun.">
        <title>Thousands of microbial genomes shed light on interconnected biogeochemical processes in an aquifer system.</title>
        <authorList>
            <person name="Anantharaman K."/>
            <person name="Brown C.T."/>
            <person name="Hug L.A."/>
            <person name="Sharon I."/>
            <person name="Castelle C.J."/>
            <person name="Probst A.J."/>
            <person name="Thomas B.C."/>
            <person name="Singh A."/>
            <person name="Wilkins M.J."/>
            <person name="Karaoz U."/>
            <person name="Brodie E.L."/>
            <person name="Williams K.H."/>
            <person name="Hubbard S.S."/>
            <person name="Banfield J.F."/>
        </authorList>
    </citation>
    <scope>NUCLEOTIDE SEQUENCE [LARGE SCALE GENOMIC DNA]</scope>
</reference>
<evidence type="ECO:0000256" key="6">
    <source>
        <dbReference type="ARBA" id="ARBA00023136"/>
    </source>
</evidence>
<evidence type="ECO:0000256" key="8">
    <source>
        <dbReference type="SAM" id="Phobius"/>
    </source>
</evidence>
<dbReference type="AlphaFoldDB" id="A0A1F8E9A6"/>
<dbReference type="GO" id="GO:0051301">
    <property type="term" value="P:cell division"/>
    <property type="evidence" value="ECO:0007669"/>
    <property type="project" value="UniProtKB-KW"/>
</dbReference>
<organism evidence="10 11">
    <name type="scientific">Candidatus Yanofskybacteria bacterium RIFCSPHIGHO2_01_FULL_41_21</name>
    <dbReference type="NCBI Taxonomy" id="1802660"/>
    <lineage>
        <taxon>Bacteria</taxon>
        <taxon>Candidatus Yanofskyibacteriota</taxon>
    </lineage>
</organism>
<evidence type="ECO:0000256" key="5">
    <source>
        <dbReference type="ARBA" id="ARBA00022989"/>
    </source>
</evidence>
<name>A0A1F8E9A6_9BACT</name>
<accession>A0A1F8E9A6</accession>
<dbReference type="GO" id="GO:0016020">
    <property type="term" value="C:membrane"/>
    <property type="evidence" value="ECO:0007669"/>
    <property type="project" value="UniProtKB-SubCell"/>
</dbReference>
<dbReference type="InterPro" id="IPR013685">
    <property type="entry name" value="POTRA_FtsQ_type"/>
</dbReference>
<evidence type="ECO:0000313" key="11">
    <source>
        <dbReference type="Proteomes" id="UP000178520"/>
    </source>
</evidence>
<evidence type="ECO:0000313" key="10">
    <source>
        <dbReference type="EMBL" id="OGM97484.1"/>
    </source>
</evidence>
<evidence type="ECO:0000259" key="9">
    <source>
        <dbReference type="PROSITE" id="PS51779"/>
    </source>
</evidence>
<sequence>MAVMCGMRPVDIKKFKHNDKLASKRRHRFEIKIGLIIFVVVVILVGIGYALFYAPWLRVTTISYEGLTDGHQRDVQGVIDENLNRKVFGIPIGRDIFFVQSDSLVAELISRFSFIENVSVKKKYLHTLKISVTERRAEGVWCFVSTGSSQEIPDCRYFDHDGVTFGQAIQSSGVLLLNVNDMRIQSASTSPLTVYSKFLKAIQTVVPILIEQGVKVKNITIPVDTYTEFDVLVNDPILPIGASYLVKFSIDSNLQNQLDTFRIFRTQKMANGTLKPQYIDLRFDDRVYFK</sequence>
<comment type="caution">
    <text evidence="10">The sequence shown here is derived from an EMBL/GenBank/DDBJ whole genome shotgun (WGS) entry which is preliminary data.</text>
</comment>
<evidence type="ECO:0000256" key="3">
    <source>
        <dbReference type="ARBA" id="ARBA00022618"/>
    </source>
</evidence>
<keyword evidence="7" id="KW-0131">Cell cycle</keyword>
<keyword evidence="2" id="KW-1003">Cell membrane</keyword>
<keyword evidence="3" id="KW-0132">Cell division</keyword>
<gene>
    <name evidence="10" type="ORF">A2735_02000</name>
</gene>
<comment type="subcellular location">
    <subcellularLocation>
        <location evidence="1">Membrane</location>
    </subcellularLocation>
</comment>
<protein>
    <recommendedName>
        <fullName evidence="9">POTRA domain-containing protein</fullName>
    </recommendedName>
</protein>
<dbReference type="Proteomes" id="UP000178520">
    <property type="component" value="Unassembled WGS sequence"/>
</dbReference>
<dbReference type="Pfam" id="PF08478">
    <property type="entry name" value="POTRA_1"/>
    <property type="match status" value="1"/>
</dbReference>
<dbReference type="PROSITE" id="PS51779">
    <property type="entry name" value="POTRA"/>
    <property type="match status" value="1"/>
</dbReference>
<evidence type="ECO:0000256" key="7">
    <source>
        <dbReference type="ARBA" id="ARBA00023306"/>
    </source>
</evidence>
<evidence type="ECO:0000256" key="4">
    <source>
        <dbReference type="ARBA" id="ARBA00022692"/>
    </source>
</evidence>
<dbReference type="STRING" id="1802660.A2735_02000"/>
<keyword evidence="5 8" id="KW-1133">Transmembrane helix</keyword>
<proteinExistence type="predicted"/>
<evidence type="ECO:0000256" key="2">
    <source>
        <dbReference type="ARBA" id="ARBA00022475"/>
    </source>
</evidence>
<keyword evidence="6 8" id="KW-0472">Membrane</keyword>
<feature type="domain" description="POTRA" evidence="9">
    <location>
        <begin position="57"/>
        <end position="135"/>
    </location>
</feature>